<keyword evidence="11" id="KW-1185">Reference proteome</keyword>
<feature type="region of interest" description="Disordered" evidence="6">
    <location>
        <begin position="313"/>
        <end position="345"/>
    </location>
</feature>
<dbReference type="InterPro" id="IPR013324">
    <property type="entry name" value="RNA_pol_sigma_r3/r4-like"/>
</dbReference>
<dbReference type="PANTHER" id="PTHR43133">
    <property type="entry name" value="RNA POLYMERASE ECF-TYPE SIGMA FACTO"/>
    <property type="match status" value="1"/>
</dbReference>
<evidence type="ECO:0000259" key="8">
    <source>
        <dbReference type="Pfam" id="PF04542"/>
    </source>
</evidence>
<keyword evidence="5" id="KW-0804">Transcription</keyword>
<organism evidence="10 11">
    <name type="scientific">Nonomuraea bangladeshensis</name>
    <dbReference type="NCBI Taxonomy" id="404385"/>
    <lineage>
        <taxon>Bacteria</taxon>
        <taxon>Bacillati</taxon>
        <taxon>Actinomycetota</taxon>
        <taxon>Actinomycetes</taxon>
        <taxon>Streptosporangiales</taxon>
        <taxon>Streptosporangiaceae</taxon>
        <taxon>Nonomuraea</taxon>
    </lineage>
</organism>
<accession>A0ABV3HCM5</accession>
<evidence type="ECO:0000256" key="1">
    <source>
        <dbReference type="ARBA" id="ARBA00010641"/>
    </source>
</evidence>
<keyword evidence="2" id="KW-0805">Transcription regulation</keyword>
<keyword evidence="3" id="KW-0731">Sigma factor</keyword>
<dbReference type="PANTHER" id="PTHR43133:SF8">
    <property type="entry name" value="RNA POLYMERASE SIGMA FACTOR HI_1459-RELATED"/>
    <property type="match status" value="1"/>
</dbReference>
<dbReference type="InterPro" id="IPR027383">
    <property type="entry name" value="Znf_put"/>
</dbReference>
<comment type="caution">
    <text evidence="10">The sequence shown here is derived from an EMBL/GenBank/DDBJ whole genome shotgun (WGS) entry which is preliminary data.</text>
</comment>
<feature type="domain" description="Putative zinc-finger" evidence="9">
    <location>
        <begin position="190"/>
        <end position="223"/>
    </location>
</feature>
<evidence type="ECO:0000259" key="9">
    <source>
        <dbReference type="Pfam" id="PF13490"/>
    </source>
</evidence>
<keyword evidence="7" id="KW-0472">Membrane</keyword>
<evidence type="ECO:0000256" key="4">
    <source>
        <dbReference type="ARBA" id="ARBA00023125"/>
    </source>
</evidence>
<dbReference type="InterPro" id="IPR039425">
    <property type="entry name" value="RNA_pol_sigma-70-like"/>
</dbReference>
<protein>
    <submittedName>
        <fullName evidence="10">Sigma-70 family RNA polymerase sigma factor</fullName>
    </submittedName>
</protein>
<keyword evidence="4" id="KW-0238">DNA-binding</keyword>
<reference evidence="10 11" key="1">
    <citation type="submission" date="2024-06" db="EMBL/GenBank/DDBJ databases">
        <title>The Natural Products Discovery Center: Release of the First 8490 Sequenced Strains for Exploring Actinobacteria Biosynthetic Diversity.</title>
        <authorList>
            <person name="Kalkreuter E."/>
            <person name="Kautsar S.A."/>
            <person name="Yang D."/>
            <person name="Bader C.D."/>
            <person name="Teijaro C.N."/>
            <person name="Fluegel L."/>
            <person name="Davis C.M."/>
            <person name="Simpson J.R."/>
            <person name="Lauterbach L."/>
            <person name="Steele A.D."/>
            <person name="Gui C."/>
            <person name="Meng S."/>
            <person name="Li G."/>
            <person name="Viehrig K."/>
            <person name="Ye F."/>
            <person name="Su P."/>
            <person name="Kiefer A.F."/>
            <person name="Nichols A."/>
            <person name="Cepeda A.J."/>
            <person name="Yan W."/>
            <person name="Fan B."/>
            <person name="Jiang Y."/>
            <person name="Adhikari A."/>
            <person name="Zheng C.-J."/>
            <person name="Schuster L."/>
            <person name="Cowan T.M."/>
            <person name="Smanski M.J."/>
            <person name="Chevrette M.G."/>
            <person name="De Carvalho L.P.S."/>
            <person name="Shen B."/>
        </authorList>
    </citation>
    <scope>NUCLEOTIDE SEQUENCE [LARGE SCALE GENOMIC DNA]</scope>
    <source>
        <strain evidence="10 11">NPDC049574</strain>
    </source>
</reference>
<evidence type="ECO:0000256" key="3">
    <source>
        <dbReference type="ARBA" id="ARBA00023082"/>
    </source>
</evidence>
<evidence type="ECO:0000313" key="11">
    <source>
        <dbReference type="Proteomes" id="UP001552427"/>
    </source>
</evidence>
<comment type="similarity">
    <text evidence="1">Belongs to the sigma-70 factor family. ECF subfamily.</text>
</comment>
<proteinExistence type="inferred from homology"/>
<name>A0ABV3HCM5_9ACTN</name>
<keyword evidence="7" id="KW-1133">Transmembrane helix</keyword>
<evidence type="ECO:0000256" key="5">
    <source>
        <dbReference type="ARBA" id="ARBA00023163"/>
    </source>
</evidence>
<feature type="compositionally biased region" description="Basic and acidic residues" evidence="6">
    <location>
        <begin position="581"/>
        <end position="598"/>
    </location>
</feature>
<feature type="domain" description="RNA polymerase sigma-70 region 2" evidence="8">
    <location>
        <begin position="27"/>
        <end position="90"/>
    </location>
</feature>
<feature type="region of interest" description="Disordered" evidence="6">
    <location>
        <begin position="382"/>
        <end position="421"/>
    </location>
</feature>
<evidence type="ECO:0000256" key="2">
    <source>
        <dbReference type="ARBA" id="ARBA00023015"/>
    </source>
</evidence>
<evidence type="ECO:0000256" key="7">
    <source>
        <dbReference type="SAM" id="Phobius"/>
    </source>
</evidence>
<feature type="compositionally biased region" description="Pro residues" evidence="6">
    <location>
        <begin position="319"/>
        <end position="335"/>
    </location>
</feature>
<feature type="transmembrane region" description="Helical" evidence="7">
    <location>
        <begin position="283"/>
        <end position="302"/>
    </location>
</feature>
<feature type="transmembrane region" description="Helical" evidence="7">
    <location>
        <begin position="250"/>
        <end position="271"/>
    </location>
</feature>
<dbReference type="InterPro" id="IPR007627">
    <property type="entry name" value="RNA_pol_sigma70_r2"/>
</dbReference>
<evidence type="ECO:0000256" key="6">
    <source>
        <dbReference type="SAM" id="MobiDB-lite"/>
    </source>
</evidence>
<feature type="region of interest" description="Disordered" evidence="6">
    <location>
        <begin position="581"/>
        <end position="612"/>
    </location>
</feature>
<evidence type="ECO:0000313" key="10">
    <source>
        <dbReference type="EMBL" id="MEV4290114.1"/>
    </source>
</evidence>
<dbReference type="SUPFAM" id="SSF88946">
    <property type="entry name" value="Sigma2 domain of RNA polymerase sigma factors"/>
    <property type="match status" value="1"/>
</dbReference>
<dbReference type="SUPFAM" id="SSF88659">
    <property type="entry name" value="Sigma3 and sigma4 domains of RNA polymerase sigma factors"/>
    <property type="match status" value="1"/>
</dbReference>
<keyword evidence="7" id="KW-0812">Transmembrane</keyword>
<dbReference type="Pfam" id="PF04542">
    <property type="entry name" value="Sigma70_r2"/>
    <property type="match status" value="1"/>
</dbReference>
<dbReference type="EMBL" id="JBFARM010000010">
    <property type="protein sequence ID" value="MEV4290114.1"/>
    <property type="molecule type" value="Genomic_DNA"/>
</dbReference>
<dbReference type="Proteomes" id="UP001552427">
    <property type="component" value="Unassembled WGS sequence"/>
</dbReference>
<dbReference type="InterPro" id="IPR013325">
    <property type="entry name" value="RNA_pol_sigma_r2"/>
</dbReference>
<sequence length="846" mass="87741">MSVEPPRSDADLLRASAQGDAAAYGLLYRRHAAAARALARQLVRGTEAEDVVAEAFTKVLDLVGRGRGPEWSFRTYLLTVVRRTVHDRSRVESGGLAGGEIEDYDPGAPFVDPALVGLERSIVARAYLSLPERWRAVLWHVEVERCRPAAVAPLLGLSANGVAALAYRAREGLRQAYLQVHLGSRPRRECRPVLGRMGAYVRGGLARRDSRVIDEHVGRCEECNGVLLELADVNRGLRVMVGPLYVGPLFGGYAAALAKGTGGAAGLLGVLAALRRAARRRRAALGGGAAVAAAMTAALFLMSADEPAGRSVAASTAMVPPPAAPVPPPPSPPRPVGRSELGPYLLGSGGGSELGPYLLGSGGRPELAPYLLGPVGRSELGPYLMRSDGGPELGPASSGSGGRRALVSPPAPGPARSPSGQARLRAAVEPLGALVRAQPGIVGVRLRNDGDAPSGEVAALVELPKGVTLIPTARRHQAAALHGPAGTADGWACRPSGGGARCARAPLPPGEGTAVFLRVRVAENAPEGAGPALRVEAGALRVLARAEDGVRASGAPARFATEGKVTVRAVGNSLLTCPEEREGCPEARRRQGDQRDNDLWPMEPLDRDDDPATRCSSAARLVLPKGGRVVWAGLYWSASGDRAGPIRVRPPGRRSYVTVHPSNAAVRELPNGPVYQAFADVSMLAARARRSGLWWAADAPVMEGTAGHAGWSLVLVVTDPREPYSQAVVLDSATVVGGPRRRVRLPIGGLTPAAAPARAELVTWEGDAGLAGDRVSLGSGALTPAGGDRDRSNVFDGSSGGVAEMTFGVDVDTVGAELGADPGLTIATDKDVVMFGVAALSVRARS</sequence>
<dbReference type="Gene3D" id="1.10.1740.10">
    <property type="match status" value="1"/>
</dbReference>
<dbReference type="Pfam" id="PF13490">
    <property type="entry name" value="zf-HC2"/>
    <property type="match status" value="1"/>
</dbReference>
<gene>
    <name evidence="10" type="ORF">AB0K40_31790</name>
</gene>
<dbReference type="RefSeq" id="WP_364456857.1">
    <property type="nucleotide sequence ID" value="NZ_JBFARM010000010.1"/>
</dbReference>